<proteinExistence type="predicted"/>
<organism evidence="1 2">
    <name type="scientific">Puccinia sorghi</name>
    <dbReference type="NCBI Taxonomy" id="27349"/>
    <lineage>
        <taxon>Eukaryota</taxon>
        <taxon>Fungi</taxon>
        <taxon>Dikarya</taxon>
        <taxon>Basidiomycota</taxon>
        <taxon>Pucciniomycotina</taxon>
        <taxon>Pucciniomycetes</taxon>
        <taxon>Pucciniales</taxon>
        <taxon>Pucciniaceae</taxon>
        <taxon>Puccinia</taxon>
    </lineage>
</organism>
<accession>A0A0L6VNS9</accession>
<gene>
    <name evidence="1" type="ORF">VP01_13514g1</name>
</gene>
<evidence type="ECO:0000313" key="1">
    <source>
        <dbReference type="EMBL" id="KNZ61830.1"/>
    </source>
</evidence>
<dbReference type="VEuPathDB" id="FungiDB:VP01_13514g1"/>
<dbReference type="AlphaFoldDB" id="A0A0L6VNS9"/>
<sequence>AWLDSVIQSMKNTINKHEPLEETRSPRQKALDNDCLLAMMNYSYFGAMREAQAMQWSKGQMPDFYGLWVARCAAMGRGNLIFFSIFHIRLCE</sequence>
<reference evidence="1 2" key="1">
    <citation type="submission" date="2015-08" db="EMBL/GenBank/DDBJ databases">
        <title>Next Generation Sequencing and Analysis of the Genome of Puccinia sorghi L Schw, the Causal Agent of Maize Common Rust.</title>
        <authorList>
            <person name="Rochi L."/>
            <person name="Burguener G."/>
            <person name="Darino M."/>
            <person name="Turjanski A."/>
            <person name="Kreff E."/>
            <person name="Dieguez M.J."/>
            <person name="Sacco F."/>
        </authorList>
    </citation>
    <scope>NUCLEOTIDE SEQUENCE [LARGE SCALE GENOMIC DNA]</scope>
    <source>
        <strain evidence="1 2">RO10H11247</strain>
    </source>
</reference>
<feature type="non-terminal residue" evidence="1">
    <location>
        <position position="1"/>
    </location>
</feature>
<dbReference type="Proteomes" id="UP000037035">
    <property type="component" value="Unassembled WGS sequence"/>
</dbReference>
<protein>
    <submittedName>
        <fullName evidence="1">Uncharacterized protein</fullName>
    </submittedName>
</protein>
<comment type="caution">
    <text evidence="1">The sequence shown here is derived from an EMBL/GenBank/DDBJ whole genome shotgun (WGS) entry which is preliminary data.</text>
</comment>
<keyword evidence="2" id="KW-1185">Reference proteome</keyword>
<evidence type="ECO:0000313" key="2">
    <source>
        <dbReference type="Proteomes" id="UP000037035"/>
    </source>
</evidence>
<name>A0A0L6VNS9_9BASI</name>
<dbReference type="EMBL" id="LAVV01003904">
    <property type="protein sequence ID" value="KNZ61830.1"/>
    <property type="molecule type" value="Genomic_DNA"/>
</dbReference>